<evidence type="ECO:0000313" key="2">
    <source>
        <dbReference type="Proteomes" id="UP000076486"/>
    </source>
</evidence>
<dbReference type="PATRIC" id="fig|1365248.3.peg.836"/>
<organism evidence="1 2">
    <name type="scientific">Pseudoalteromonas luteoviolacea CPMOR-1</name>
    <dbReference type="NCBI Taxonomy" id="1365248"/>
    <lineage>
        <taxon>Bacteria</taxon>
        <taxon>Pseudomonadati</taxon>
        <taxon>Pseudomonadota</taxon>
        <taxon>Gammaproteobacteria</taxon>
        <taxon>Alteromonadales</taxon>
        <taxon>Pseudoalteromonadaceae</taxon>
        <taxon>Pseudoalteromonas</taxon>
    </lineage>
</organism>
<accession>A0A167MAH5</accession>
<protein>
    <submittedName>
        <fullName evidence="1">Uncharacterized protein</fullName>
    </submittedName>
</protein>
<comment type="caution">
    <text evidence="1">The sequence shown here is derived from an EMBL/GenBank/DDBJ whole genome shotgun (WGS) entry which is preliminary data.</text>
</comment>
<name>A0A167MAH5_9GAMM</name>
<gene>
    <name evidence="1" type="ORF">N473_10740</name>
</gene>
<evidence type="ECO:0000313" key="1">
    <source>
        <dbReference type="EMBL" id="KZN66038.1"/>
    </source>
</evidence>
<dbReference type="AlphaFoldDB" id="A0A167MAH5"/>
<dbReference type="Proteomes" id="UP000076486">
    <property type="component" value="Unassembled WGS sequence"/>
</dbReference>
<dbReference type="EMBL" id="AUYC01000014">
    <property type="protein sequence ID" value="KZN66038.1"/>
    <property type="molecule type" value="Genomic_DNA"/>
</dbReference>
<reference evidence="1 2" key="1">
    <citation type="submission" date="2013-07" db="EMBL/GenBank/DDBJ databases">
        <title>Comparative Genomic and Metabolomic Analysis of Twelve Strains of Pseudoalteromonas luteoviolacea.</title>
        <authorList>
            <person name="Vynne N.G."/>
            <person name="Mansson M."/>
            <person name="Gram L."/>
        </authorList>
    </citation>
    <scope>NUCLEOTIDE SEQUENCE [LARGE SCALE GENOMIC DNA]</scope>
    <source>
        <strain evidence="1 2">CPMOR-1</strain>
    </source>
</reference>
<sequence>MSYFNLLYRLNLAYFYNMLCVKYSSLSLMKRAGQVRKLSKAPTMSALAQ</sequence>
<proteinExistence type="predicted"/>